<keyword evidence="2" id="KW-1185">Reference proteome</keyword>
<gene>
    <name evidence="1" type="ORF">HNR51_001917</name>
</gene>
<reference evidence="1 2" key="1">
    <citation type="submission" date="2020-08" db="EMBL/GenBank/DDBJ databases">
        <title>Genomic Encyclopedia of Type Strains, Phase IV (KMG-IV): sequencing the most valuable type-strain genomes for metagenomic binning, comparative biology and taxonomic classification.</title>
        <authorList>
            <person name="Goeker M."/>
        </authorList>
    </citation>
    <scope>NUCLEOTIDE SEQUENCE [LARGE SCALE GENOMIC DNA]</scope>
    <source>
        <strain evidence="1 2">DSM 11490</strain>
    </source>
</reference>
<dbReference type="PANTHER" id="PTHR34235">
    <property type="entry name" value="SLR1203 PROTEIN-RELATED"/>
    <property type="match status" value="1"/>
</dbReference>
<dbReference type="AlphaFoldDB" id="A0AA40VA64"/>
<sequence length="168" mass="18600">MPSPISMPSSELYGADLAAWADAQARALREERIDALDFDHLSAVVSELAAEQGRELQARLEVILTGLLRWAEQVDLRGHSWAATIDIQRHCVERLLRQNPSLRPAVPVMVAAAYPAAKARAVLESALFDDSFSGSCPFTEDEVLRGGFFPDPYGDDVIRGEGWWKHRA</sequence>
<comment type="caution">
    <text evidence="1">The sequence shown here is derived from an EMBL/GenBank/DDBJ whole genome shotgun (WGS) entry which is preliminary data.</text>
</comment>
<proteinExistence type="predicted"/>
<evidence type="ECO:0000313" key="1">
    <source>
        <dbReference type="EMBL" id="MBA8912839.1"/>
    </source>
</evidence>
<dbReference type="EMBL" id="JACJIB010000003">
    <property type="protein sequence ID" value="MBA8912839.1"/>
    <property type="molecule type" value="Genomic_DNA"/>
</dbReference>
<name>A0AA40VA64_9HYPH</name>
<accession>A0AA40VA64</accession>
<dbReference type="Pfam" id="PF01724">
    <property type="entry name" value="DUF29"/>
    <property type="match status" value="1"/>
</dbReference>
<organism evidence="1 2">
    <name type="scientific">Methylorubrum thiocyanatum</name>
    <dbReference type="NCBI Taxonomy" id="47958"/>
    <lineage>
        <taxon>Bacteria</taxon>
        <taxon>Pseudomonadati</taxon>
        <taxon>Pseudomonadota</taxon>
        <taxon>Alphaproteobacteria</taxon>
        <taxon>Hyphomicrobiales</taxon>
        <taxon>Methylobacteriaceae</taxon>
        <taxon>Methylorubrum</taxon>
    </lineage>
</organism>
<evidence type="ECO:0000313" key="2">
    <source>
        <dbReference type="Proteomes" id="UP000543554"/>
    </source>
</evidence>
<dbReference type="InterPro" id="IPR002636">
    <property type="entry name" value="DUF29"/>
</dbReference>
<dbReference type="Proteomes" id="UP000543554">
    <property type="component" value="Unassembled WGS sequence"/>
</dbReference>
<protein>
    <recommendedName>
        <fullName evidence="3">DUF29 domain-containing protein</fullName>
    </recommendedName>
</protein>
<evidence type="ECO:0008006" key="3">
    <source>
        <dbReference type="Google" id="ProtNLM"/>
    </source>
</evidence>
<dbReference type="Gene3D" id="1.20.1220.20">
    <property type="entry name" value="Uncharcterised protein PF01724"/>
    <property type="match status" value="1"/>
</dbReference>
<dbReference type="RefSeq" id="WP_182554776.1">
    <property type="nucleotide sequence ID" value="NZ_BPRF01000038.1"/>
</dbReference>